<proteinExistence type="predicted"/>
<reference evidence="4" key="1">
    <citation type="journal article" date="2021" name="Evol. Appl.">
        <title>The genome of the Pyrenean desman and the effects of bottlenecks and inbreeding on the genomic landscape of an endangered species.</title>
        <authorList>
            <person name="Escoda L."/>
            <person name="Castresana J."/>
        </authorList>
    </citation>
    <scope>NUCLEOTIDE SEQUENCE</scope>
    <source>
        <strain evidence="4">IBE-C5619</strain>
    </source>
</reference>
<dbReference type="InterPro" id="IPR012677">
    <property type="entry name" value="Nucleotide-bd_a/b_plait_sf"/>
</dbReference>
<feature type="region of interest" description="Disordered" evidence="2">
    <location>
        <begin position="1"/>
        <end position="39"/>
    </location>
</feature>
<evidence type="ECO:0000313" key="5">
    <source>
        <dbReference type="Proteomes" id="UP000700334"/>
    </source>
</evidence>
<feature type="region of interest" description="Disordered" evidence="2">
    <location>
        <begin position="477"/>
        <end position="509"/>
    </location>
</feature>
<dbReference type="OrthoDB" id="752362at2759"/>
<gene>
    <name evidence="4" type="ORF">J0S82_000683</name>
</gene>
<feature type="region of interest" description="Disordered" evidence="2">
    <location>
        <begin position="136"/>
        <end position="194"/>
    </location>
</feature>
<feature type="compositionally biased region" description="Low complexity" evidence="2">
    <location>
        <begin position="314"/>
        <end position="327"/>
    </location>
</feature>
<feature type="compositionally biased region" description="Low complexity" evidence="2">
    <location>
        <begin position="421"/>
        <end position="439"/>
    </location>
</feature>
<feature type="compositionally biased region" description="Polar residues" evidence="2">
    <location>
        <begin position="154"/>
        <end position="163"/>
    </location>
</feature>
<accession>A0A8J6ACT2</accession>
<dbReference type="PROSITE" id="PS50102">
    <property type="entry name" value="RRM"/>
    <property type="match status" value="1"/>
</dbReference>
<dbReference type="SMART" id="SM00360">
    <property type="entry name" value="RRM"/>
    <property type="match status" value="1"/>
</dbReference>
<sequence length="555" mass="59463">MMAKRLRQPGAQSTGHCRAGRSADMRTSRLKLEQKTRPHRIRLRTVLQSLSATTAAALVSPHSGREAEPGPAASVRVPAAAPPPPRAPPHPPPSFAAALRKPKALSRPRAAANLRRQPAAGSRALWVQAEGTRLRSGLASPLAGRETEARGSKQLPQGAQSASARPVRGPRVSRLQSAIPRPHAPPAHPERGWERLSAPALARERAGRQTRPTRCESCCRPACPRLSPPGHTFPLVQGPCAHIRSTLRTPLSALPRSPSPPRPLAHSHRHSGRSFPASPLPRPPRRARGGFWRPGAPAPDRDRDPLPPARRGAEAGVAAPSARSAGGVRRGAQRRGEGALARSLSAAHTPGRMMNKLYIGNLSPAVTADDLRQLFGDRKLPLAGQVLLKSGYAFVDYPDQNWAIRAIETLSAAPQLSQPARSGGRPLPSPRGSGHPLPSELQPCRDPVSLRGSPRLPLCGHLALSWRPELLSRVPPPPYLAKPRSPRSLTFPSPPGSGTPQNPASPPLIGPYPFPCLVPRIARPPAYPELYTLFEPPPHRAPLSVPHFRHPSAPP</sequence>
<keyword evidence="5" id="KW-1185">Reference proteome</keyword>
<dbReference type="Pfam" id="PF00076">
    <property type="entry name" value="RRM_1"/>
    <property type="match status" value="1"/>
</dbReference>
<evidence type="ECO:0000256" key="1">
    <source>
        <dbReference type="PROSITE-ProRule" id="PRU00176"/>
    </source>
</evidence>
<dbReference type="Proteomes" id="UP000700334">
    <property type="component" value="Unassembled WGS sequence"/>
</dbReference>
<feature type="region of interest" description="Disordered" evidence="2">
    <location>
        <begin position="55"/>
        <end position="122"/>
    </location>
</feature>
<dbReference type="InterPro" id="IPR000504">
    <property type="entry name" value="RRM_dom"/>
</dbReference>
<feature type="domain" description="RRM" evidence="3">
    <location>
        <begin position="355"/>
        <end position="427"/>
    </location>
</feature>
<feature type="region of interest" description="Disordered" evidence="2">
    <location>
        <begin position="202"/>
        <end position="221"/>
    </location>
</feature>
<feature type="compositionally biased region" description="Low complexity" evidence="2">
    <location>
        <begin position="69"/>
        <end position="79"/>
    </location>
</feature>
<dbReference type="InterPro" id="IPR035979">
    <property type="entry name" value="RBD_domain_sf"/>
</dbReference>
<evidence type="ECO:0000259" key="3">
    <source>
        <dbReference type="PROSITE" id="PS50102"/>
    </source>
</evidence>
<feature type="compositionally biased region" description="Pro residues" evidence="2">
    <location>
        <begin position="492"/>
        <end position="509"/>
    </location>
</feature>
<dbReference type="EMBL" id="JAGFMF010011690">
    <property type="protein sequence ID" value="KAG8516060.1"/>
    <property type="molecule type" value="Genomic_DNA"/>
</dbReference>
<dbReference type="Gene3D" id="3.30.70.330">
    <property type="match status" value="1"/>
</dbReference>
<feature type="region of interest" description="Disordered" evidence="2">
    <location>
        <begin position="415"/>
        <end position="448"/>
    </location>
</feature>
<dbReference type="AlphaFoldDB" id="A0A8J6ACT2"/>
<evidence type="ECO:0000313" key="4">
    <source>
        <dbReference type="EMBL" id="KAG8516060.1"/>
    </source>
</evidence>
<comment type="caution">
    <text evidence="4">The sequence shown here is derived from an EMBL/GenBank/DDBJ whole genome shotgun (WGS) entry which is preliminary data.</text>
</comment>
<dbReference type="SUPFAM" id="SSF54928">
    <property type="entry name" value="RNA-binding domain, RBD"/>
    <property type="match status" value="1"/>
</dbReference>
<protein>
    <submittedName>
        <fullName evidence="4">Insulin-like growth factor 2 mRNA-binding protein 2</fullName>
    </submittedName>
</protein>
<feature type="region of interest" description="Disordered" evidence="2">
    <location>
        <begin position="251"/>
        <end position="347"/>
    </location>
</feature>
<name>A0A8J6ACT2_GALPY</name>
<evidence type="ECO:0000256" key="2">
    <source>
        <dbReference type="SAM" id="MobiDB-lite"/>
    </source>
</evidence>
<feature type="compositionally biased region" description="Basic and acidic residues" evidence="2">
    <location>
        <begin position="21"/>
        <end position="36"/>
    </location>
</feature>
<keyword evidence="1" id="KW-0694">RNA-binding</keyword>
<feature type="compositionally biased region" description="Pro residues" evidence="2">
    <location>
        <begin position="80"/>
        <end position="94"/>
    </location>
</feature>
<dbReference type="GO" id="GO:0003723">
    <property type="term" value="F:RNA binding"/>
    <property type="evidence" value="ECO:0007669"/>
    <property type="project" value="UniProtKB-UniRule"/>
</dbReference>
<organism evidence="4 5">
    <name type="scientific">Galemys pyrenaicus</name>
    <name type="common">Iberian desman</name>
    <name type="synonym">Pyrenean desman</name>
    <dbReference type="NCBI Taxonomy" id="202257"/>
    <lineage>
        <taxon>Eukaryota</taxon>
        <taxon>Metazoa</taxon>
        <taxon>Chordata</taxon>
        <taxon>Craniata</taxon>
        <taxon>Vertebrata</taxon>
        <taxon>Euteleostomi</taxon>
        <taxon>Mammalia</taxon>
        <taxon>Eutheria</taxon>
        <taxon>Laurasiatheria</taxon>
        <taxon>Eulipotyphla</taxon>
        <taxon>Talpidae</taxon>
        <taxon>Galemys</taxon>
    </lineage>
</organism>